<evidence type="ECO:0000256" key="7">
    <source>
        <dbReference type="ARBA" id="ARBA00022741"/>
    </source>
</evidence>
<dbReference type="GO" id="GO:0009090">
    <property type="term" value="P:homoserine biosynthetic process"/>
    <property type="evidence" value="ECO:0007669"/>
    <property type="project" value="TreeGrafter"/>
</dbReference>
<feature type="binding site" evidence="13">
    <location>
        <position position="50"/>
    </location>
    <ligand>
        <name>substrate</name>
    </ligand>
</feature>
<dbReference type="PANTHER" id="PTHR21499">
    <property type="entry name" value="ASPARTATE KINASE"/>
    <property type="match status" value="1"/>
</dbReference>
<evidence type="ECO:0000256" key="4">
    <source>
        <dbReference type="ARBA" id="ARBA00005139"/>
    </source>
</evidence>
<keyword evidence="15" id="KW-0028">Amino-acid biosynthesis</keyword>
<protein>
    <recommendedName>
        <fullName evidence="14">Aspartokinase</fullName>
        <ecNumber evidence="14">2.7.2.4</ecNumber>
    </recommendedName>
</protein>
<dbReference type="PROSITE" id="PS51671">
    <property type="entry name" value="ACT"/>
    <property type="match status" value="1"/>
</dbReference>
<comment type="similarity">
    <text evidence="5 14">Belongs to the aspartokinase family.</text>
</comment>
<comment type="catalytic activity">
    <reaction evidence="12 14">
        <text>L-aspartate + ATP = 4-phospho-L-aspartate + ADP</text>
        <dbReference type="Rhea" id="RHEA:23776"/>
        <dbReference type="ChEBI" id="CHEBI:29991"/>
        <dbReference type="ChEBI" id="CHEBI:30616"/>
        <dbReference type="ChEBI" id="CHEBI:57535"/>
        <dbReference type="ChEBI" id="CHEBI:456216"/>
        <dbReference type="EC" id="2.7.2.4"/>
    </reaction>
</comment>
<dbReference type="GO" id="GO:0004072">
    <property type="term" value="F:aspartate kinase activity"/>
    <property type="evidence" value="ECO:0007669"/>
    <property type="project" value="UniProtKB-EC"/>
</dbReference>
<organism evidence="17 18">
    <name type="scientific">Grylomicrobium aquisgranensis</name>
    <dbReference type="NCBI Taxonomy" id="2926318"/>
    <lineage>
        <taxon>Bacteria</taxon>
        <taxon>Bacillati</taxon>
        <taxon>Bacillota</taxon>
        <taxon>Erysipelotrichia</taxon>
        <taxon>Erysipelotrichales</taxon>
        <taxon>Erysipelotrichaceae</taxon>
        <taxon>Grylomicrobium</taxon>
    </lineage>
</organism>
<comment type="function">
    <text evidence="1">Catalyzes the phosphorylation of the beta-carboxyl group of aspartic acid with ATP to yield 4-phospho-L-aspartate, which is involved in the branched biosynthetic pathway leading to the biosynthesis of amino acids threonine, isoleucine and methionine.</text>
</comment>
<dbReference type="Proteomes" id="UP001286174">
    <property type="component" value="Unassembled WGS sequence"/>
</dbReference>
<dbReference type="EMBL" id="JALBUR010000008">
    <property type="protein sequence ID" value="MDX8419421.1"/>
    <property type="molecule type" value="Genomic_DNA"/>
</dbReference>
<evidence type="ECO:0000256" key="8">
    <source>
        <dbReference type="ARBA" id="ARBA00022777"/>
    </source>
</evidence>
<dbReference type="InterPro" id="IPR018042">
    <property type="entry name" value="Aspartate_kinase_CS"/>
</dbReference>
<dbReference type="Gene3D" id="3.30.2130.10">
    <property type="entry name" value="VC0802-like"/>
    <property type="match status" value="1"/>
</dbReference>
<dbReference type="InterPro" id="IPR001048">
    <property type="entry name" value="Asp/Glu/Uridylate_kinase"/>
</dbReference>
<evidence type="ECO:0000256" key="3">
    <source>
        <dbReference type="ARBA" id="ARBA00004986"/>
    </source>
</evidence>
<dbReference type="NCBIfam" id="TIGR00657">
    <property type="entry name" value="asp_kinases"/>
    <property type="match status" value="1"/>
</dbReference>
<dbReference type="GO" id="GO:0005829">
    <property type="term" value="C:cytosol"/>
    <property type="evidence" value="ECO:0007669"/>
    <property type="project" value="TreeGrafter"/>
</dbReference>
<evidence type="ECO:0000256" key="14">
    <source>
        <dbReference type="RuleBase" id="RU003448"/>
    </source>
</evidence>
<reference evidence="17 18" key="1">
    <citation type="submission" date="2022-03" db="EMBL/GenBank/DDBJ databases">
        <title>Novel taxa within the pig intestine.</title>
        <authorList>
            <person name="Wylensek D."/>
            <person name="Bishof K."/>
            <person name="Afrizal A."/>
            <person name="Clavel T."/>
        </authorList>
    </citation>
    <scope>NUCLEOTIDE SEQUENCE [LARGE SCALE GENOMIC DNA]</scope>
    <source>
        <strain evidence="17 18">CLA-KB-P133</strain>
    </source>
</reference>
<feature type="binding site" evidence="13">
    <location>
        <begin position="206"/>
        <end position="207"/>
    </location>
    <ligand>
        <name>ATP</name>
        <dbReference type="ChEBI" id="CHEBI:30616"/>
    </ligand>
</feature>
<evidence type="ECO:0000256" key="5">
    <source>
        <dbReference type="ARBA" id="ARBA00010122"/>
    </source>
</evidence>
<gene>
    <name evidence="17" type="ORF">MOZ60_04845</name>
</gene>
<dbReference type="EC" id="2.7.2.4" evidence="14"/>
<dbReference type="InterPro" id="IPR036393">
    <property type="entry name" value="AceGlu_kinase-like_sf"/>
</dbReference>
<evidence type="ECO:0000259" key="16">
    <source>
        <dbReference type="PROSITE" id="PS51671"/>
    </source>
</evidence>
<keyword evidence="8 14" id="KW-0418">Kinase</keyword>
<comment type="pathway">
    <text evidence="4 15">Amino-acid biosynthesis; L-threonine biosynthesis; L-threonine from L-aspartate: step 1/5.</text>
</comment>
<comment type="pathway">
    <text evidence="2 15">Amino-acid biosynthesis; L-lysine biosynthesis via DAP pathway; (S)-tetrahydrodipicolinate from L-aspartate: step 1/4.</text>
</comment>
<dbReference type="Gene3D" id="3.40.1160.10">
    <property type="entry name" value="Acetylglutamate kinase-like"/>
    <property type="match status" value="1"/>
</dbReference>
<evidence type="ECO:0000256" key="13">
    <source>
        <dbReference type="PIRSR" id="PIRSR000726-1"/>
    </source>
</evidence>
<keyword evidence="6 14" id="KW-0808">Transferase</keyword>
<dbReference type="Pfam" id="PF00696">
    <property type="entry name" value="AA_kinase"/>
    <property type="match status" value="1"/>
</dbReference>
<proteinExistence type="inferred from homology"/>
<evidence type="ECO:0000256" key="6">
    <source>
        <dbReference type="ARBA" id="ARBA00022679"/>
    </source>
</evidence>
<dbReference type="InterPro" id="IPR054352">
    <property type="entry name" value="ACT_Aspartokinase"/>
</dbReference>
<keyword evidence="9 13" id="KW-0067">ATP-binding</keyword>
<feature type="binding site" evidence="13">
    <location>
        <begin position="6"/>
        <end position="9"/>
    </location>
    <ligand>
        <name>ATP</name>
        <dbReference type="ChEBI" id="CHEBI:30616"/>
    </ligand>
</feature>
<dbReference type="InterPro" id="IPR002912">
    <property type="entry name" value="ACT_dom"/>
</dbReference>
<keyword evidence="10" id="KW-0220">Diaminopimelate biosynthesis</keyword>
<dbReference type="InterPro" id="IPR001341">
    <property type="entry name" value="Asp_kinase"/>
</dbReference>
<dbReference type="PIRSF" id="PIRSF000726">
    <property type="entry name" value="Asp_kin"/>
    <property type="match status" value="1"/>
</dbReference>
<dbReference type="PROSITE" id="PS00324">
    <property type="entry name" value="ASPARTOKINASE"/>
    <property type="match status" value="1"/>
</dbReference>
<evidence type="ECO:0000313" key="17">
    <source>
        <dbReference type="EMBL" id="MDX8419421.1"/>
    </source>
</evidence>
<evidence type="ECO:0000256" key="2">
    <source>
        <dbReference type="ARBA" id="ARBA00004766"/>
    </source>
</evidence>
<feature type="domain" description="ACT" evidence="16">
    <location>
        <begin position="380"/>
        <end position="445"/>
    </location>
</feature>
<dbReference type="InterPro" id="IPR045865">
    <property type="entry name" value="ACT-like_dom_sf"/>
</dbReference>
<dbReference type="GO" id="GO:0005524">
    <property type="term" value="F:ATP binding"/>
    <property type="evidence" value="ECO:0007669"/>
    <property type="project" value="UniProtKB-KW"/>
</dbReference>
<evidence type="ECO:0000256" key="12">
    <source>
        <dbReference type="ARBA" id="ARBA00047872"/>
    </source>
</evidence>
<dbReference type="RefSeq" id="WP_370595854.1">
    <property type="nucleotide sequence ID" value="NZ_JALBUR010000008.1"/>
</dbReference>
<dbReference type="GO" id="GO:0019877">
    <property type="term" value="P:diaminopimelate biosynthetic process"/>
    <property type="evidence" value="ECO:0007669"/>
    <property type="project" value="UniProtKB-KW"/>
</dbReference>
<evidence type="ECO:0000256" key="15">
    <source>
        <dbReference type="RuleBase" id="RU004249"/>
    </source>
</evidence>
<dbReference type="GO" id="GO:0009089">
    <property type="term" value="P:lysine biosynthetic process via diaminopimelate"/>
    <property type="evidence" value="ECO:0007669"/>
    <property type="project" value="InterPro"/>
</dbReference>
<evidence type="ECO:0000256" key="9">
    <source>
        <dbReference type="ARBA" id="ARBA00022840"/>
    </source>
</evidence>
<comment type="caution">
    <text evidence="17">The sequence shown here is derived from an EMBL/GenBank/DDBJ whole genome shotgun (WGS) entry which is preliminary data.</text>
</comment>
<keyword evidence="18" id="KW-1185">Reference proteome</keyword>
<dbReference type="SUPFAM" id="SSF55021">
    <property type="entry name" value="ACT-like"/>
    <property type="match status" value="2"/>
</dbReference>
<evidence type="ECO:0000256" key="1">
    <source>
        <dbReference type="ARBA" id="ARBA00003121"/>
    </source>
</evidence>
<evidence type="ECO:0000256" key="10">
    <source>
        <dbReference type="ARBA" id="ARBA00022915"/>
    </source>
</evidence>
<keyword evidence="11" id="KW-0457">Lysine biosynthesis</keyword>
<evidence type="ECO:0000313" key="18">
    <source>
        <dbReference type="Proteomes" id="UP001286174"/>
    </source>
</evidence>
<dbReference type="SUPFAM" id="SSF53633">
    <property type="entry name" value="Carbamate kinase-like"/>
    <property type="match status" value="1"/>
</dbReference>
<name>A0AB35U2S8_9FIRM</name>
<dbReference type="NCBIfam" id="NF006540">
    <property type="entry name" value="PRK09034.1"/>
    <property type="match status" value="1"/>
</dbReference>
<feature type="binding site" evidence="13">
    <location>
        <position position="217"/>
    </location>
    <ligand>
        <name>ATP</name>
        <dbReference type="ChEBI" id="CHEBI:30616"/>
    </ligand>
</feature>
<accession>A0AB35U2S8</accession>
<evidence type="ECO:0000256" key="11">
    <source>
        <dbReference type="ARBA" id="ARBA00023154"/>
    </source>
</evidence>
<sequence length="445" mass="49201">MIKVAKFGGSSVANAVQFAKVKKIVEADPGRKFIVTSACGKESSDDHKVTDLLYLIEAHVRYHVSYDSLFQAVQDKYEKIKKDLGLTTDLDHEFAMIRKLIDANVSTDYLVSRGEYLTGRLLAEYLGAAFVDAAEVMSFRYDGSIDMAVTGEKLEKAAAGADRIVIPGFYGAMPNGAIKVMTRGGSDITGAVIANLVDADVYENWTDVSGFLVADPRIIEHPLRIPRITYNELREMSYMGANVLHDDAVFPVRQKNIPINIRNTNDPDNPGTMIMEDCSEMDALEPPHVITGITGRKGFTSINVIKAHSSTEVGFLRKLLDAFEKYNVSVESVPVTVDTFSVIVQSHAVDQNLYEIVSEIKNTLQPDDLRIEEHLSQIAVVGREMRNRPGMSGALLSEFGNHAINIRTISQSCDELTIVVGVNDSDFEKAIHAIYDKFISEEKNK</sequence>
<dbReference type="AlphaFoldDB" id="A0AB35U2S8"/>
<dbReference type="InterPro" id="IPR005260">
    <property type="entry name" value="Asp_kin_monofn"/>
</dbReference>
<feature type="binding site" evidence="13">
    <location>
        <position position="115"/>
    </location>
    <ligand>
        <name>substrate</name>
    </ligand>
</feature>
<keyword evidence="7 13" id="KW-0547">Nucleotide-binding</keyword>
<dbReference type="Pfam" id="PF22468">
    <property type="entry name" value="ACT_9"/>
    <property type="match status" value="1"/>
</dbReference>
<dbReference type="PANTHER" id="PTHR21499:SF67">
    <property type="entry name" value="ASPARTOKINASE 3"/>
    <property type="match status" value="1"/>
</dbReference>
<comment type="pathway">
    <text evidence="3 15">Amino-acid biosynthesis; L-methionine biosynthesis via de novo pathway; L-homoserine from L-aspartate: step 1/3.</text>
</comment>